<evidence type="ECO:0000313" key="4">
    <source>
        <dbReference type="Proteomes" id="UP000219050"/>
    </source>
</evidence>
<evidence type="ECO:0000313" key="3">
    <source>
        <dbReference type="EMBL" id="ATI43338.1"/>
    </source>
</evidence>
<dbReference type="OrthoDB" id="8479416at2"/>
<dbReference type="Pfam" id="PF05036">
    <property type="entry name" value="SPOR"/>
    <property type="match status" value="1"/>
</dbReference>
<organism evidence="3 4">
    <name type="scientific">Pacificitalea manganoxidans</name>
    <dbReference type="NCBI Taxonomy" id="1411902"/>
    <lineage>
        <taxon>Bacteria</taxon>
        <taxon>Pseudomonadati</taxon>
        <taxon>Pseudomonadota</taxon>
        <taxon>Alphaproteobacteria</taxon>
        <taxon>Rhodobacterales</taxon>
        <taxon>Paracoccaceae</taxon>
        <taxon>Pacificitalea</taxon>
    </lineage>
</organism>
<dbReference type="EMBL" id="CP021404">
    <property type="protein sequence ID" value="ATI43338.1"/>
    <property type="molecule type" value="Genomic_DNA"/>
</dbReference>
<accession>A0A291M3F6</accession>
<name>A0A291M3F6_9RHOB</name>
<reference evidence="3 4" key="1">
    <citation type="submission" date="2017-05" db="EMBL/GenBank/DDBJ databases">
        <title>Comparative genomic and metabolic analysis of manganese-oxidizing mechanisms in Celeribater manganoxidans DY25T: its adaption to the environment of polymetallic nodule.</title>
        <authorList>
            <person name="Wang X."/>
        </authorList>
    </citation>
    <scope>NUCLEOTIDE SEQUENCE [LARGE SCALE GENOMIC DNA]</scope>
    <source>
        <strain evidence="3 4">DY25</strain>
    </source>
</reference>
<evidence type="ECO:0000256" key="1">
    <source>
        <dbReference type="SAM" id="MobiDB-lite"/>
    </source>
</evidence>
<feature type="domain" description="SPOR" evidence="2">
    <location>
        <begin position="154"/>
        <end position="239"/>
    </location>
</feature>
<dbReference type="SUPFAM" id="SSF110997">
    <property type="entry name" value="Sporulation related repeat"/>
    <property type="match status" value="1"/>
</dbReference>
<dbReference type="Proteomes" id="UP000219050">
    <property type="component" value="Chromosome"/>
</dbReference>
<dbReference type="Gene3D" id="3.30.70.1070">
    <property type="entry name" value="Sporulation related repeat"/>
    <property type="match status" value="1"/>
</dbReference>
<keyword evidence="4" id="KW-1185">Reference proteome</keyword>
<dbReference type="KEGG" id="cmag:CBW24_06325"/>
<dbReference type="GO" id="GO:0042834">
    <property type="term" value="F:peptidoglycan binding"/>
    <property type="evidence" value="ECO:0007669"/>
    <property type="project" value="InterPro"/>
</dbReference>
<dbReference type="PROSITE" id="PS51724">
    <property type="entry name" value="SPOR"/>
    <property type="match status" value="1"/>
</dbReference>
<gene>
    <name evidence="3" type="ORF">CBW24_06325</name>
</gene>
<dbReference type="InterPro" id="IPR036680">
    <property type="entry name" value="SPOR-like_sf"/>
</dbReference>
<evidence type="ECO:0000259" key="2">
    <source>
        <dbReference type="PROSITE" id="PS51724"/>
    </source>
</evidence>
<proteinExistence type="predicted"/>
<sequence length="239" mass="24990">MMLGLTRGVTLPAADAAPREIARAEDAASLIAEPETVMVEDAEASDPAPELDARDSAPVEVLPDAVAEVDDPDVASAIMAALGATQSLEEEVAETVRVAALAQTPEPGMMVKGPGPARSPRPAPRPANRVMRVAPTQVSLPAAPVEAAEVAVADIPVGARLVQLGAFDSAEDARTAWGRINGRFAALMEGKSRVVQEARSGGRTFYRLRATGFDDLSEARRFCAALVAERADCIPVMAR</sequence>
<dbReference type="AlphaFoldDB" id="A0A291M3F6"/>
<dbReference type="InterPro" id="IPR007730">
    <property type="entry name" value="SPOR-like_dom"/>
</dbReference>
<feature type="region of interest" description="Disordered" evidence="1">
    <location>
        <begin position="106"/>
        <end position="126"/>
    </location>
</feature>
<protein>
    <recommendedName>
        <fullName evidence="2">SPOR domain-containing protein</fullName>
    </recommendedName>
</protein>